<dbReference type="PROSITE" id="PS51918">
    <property type="entry name" value="RADICAL_SAM"/>
    <property type="match status" value="1"/>
</dbReference>
<feature type="domain" description="Radical SAM core" evidence="9">
    <location>
        <begin position="17"/>
        <end position="219"/>
    </location>
</feature>
<dbReference type="Pfam" id="PF04055">
    <property type="entry name" value="Radical_SAM"/>
    <property type="match status" value="1"/>
</dbReference>
<dbReference type="GO" id="GO:1904047">
    <property type="term" value="F:S-adenosyl-L-methionine binding"/>
    <property type="evidence" value="ECO:0007669"/>
    <property type="project" value="UniProtKB-UniRule"/>
</dbReference>
<feature type="binding site" evidence="8">
    <location>
        <position position="39"/>
    </location>
    <ligand>
        <name>Mg(2+)</name>
        <dbReference type="ChEBI" id="CHEBI:18420"/>
    </ligand>
</feature>
<dbReference type="AlphaFoldDB" id="E8T5R3"/>
<feature type="binding site" evidence="8">
    <location>
        <position position="69"/>
    </location>
    <ligand>
        <name>substrate</name>
    </ligand>
</feature>
<feature type="binding site" evidence="8">
    <location>
        <begin position="11"/>
        <end position="13"/>
    </location>
    <ligand>
        <name>substrate</name>
    </ligand>
</feature>
<proteinExistence type="inferred from homology"/>
<comment type="pathway">
    <text evidence="8">Purine metabolism; 7-cyano-7-deazaguanine biosynthesis.</text>
</comment>
<dbReference type="GO" id="GO:0016840">
    <property type="term" value="F:carbon-nitrogen lyase activity"/>
    <property type="evidence" value="ECO:0007669"/>
    <property type="project" value="UniProtKB-UniRule"/>
</dbReference>
<dbReference type="PANTHER" id="PTHR42836">
    <property type="entry name" value="7-CARBOXY-7-DEAZAGUANINE SYNTHASE"/>
    <property type="match status" value="1"/>
</dbReference>
<dbReference type="STRING" id="648996.Theam_0566"/>
<evidence type="ECO:0000313" key="10">
    <source>
        <dbReference type="EMBL" id="ADU96538.1"/>
    </source>
</evidence>
<evidence type="ECO:0000313" key="11">
    <source>
        <dbReference type="Proteomes" id="UP000006362"/>
    </source>
</evidence>
<accession>E8T5R3</accession>
<keyword evidence="11" id="KW-1185">Reference proteome</keyword>
<keyword evidence="8" id="KW-0671">Queuosine biosynthesis</keyword>
<gene>
    <name evidence="8" type="primary">queE</name>
    <name evidence="10" type="ordered locus">Theam_0566</name>
</gene>
<evidence type="ECO:0000259" key="9">
    <source>
        <dbReference type="PROSITE" id="PS51918"/>
    </source>
</evidence>
<evidence type="ECO:0000256" key="8">
    <source>
        <dbReference type="HAMAP-Rule" id="MF_00917"/>
    </source>
</evidence>
<feature type="binding site" evidence="8">
    <location>
        <position position="34"/>
    </location>
    <ligand>
        <name>[4Fe-4S] cluster</name>
        <dbReference type="ChEBI" id="CHEBI:49883"/>
        <note>4Fe-4S-S-AdoMet</note>
    </ligand>
</feature>
<comment type="function">
    <text evidence="8">Catalyzes the complex heterocyclic radical-mediated conversion of 6-carboxy-5,6,7,8-tetrahydropterin (CPH4) to 7-carboxy-7-deazaguanine (CDG), a step common to the biosynthetic pathways of all 7-deazapurine-containing compounds.</text>
</comment>
<dbReference type="GO" id="GO:0000287">
    <property type="term" value="F:magnesium ion binding"/>
    <property type="evidence" value="ECO:0007669"/>
    <property type="project" value="UniProtKB-UniRule"/>
</dbReference>
<feature type="binding site" evidence="8">
    <location>
        <position position="30"/>
    </location>
    <ligand>
        <name>[4Fe-4S] cluster</name>
        <dbReference type="ChEBI" id="CHEBI:49883"/>
        <note>4Fe-4S-S-AdoMet</note>
    </ligand>
</feature>
<keyword evidence="3 8" id="KW-0479">Metal-binding</keyword>
<dbReference type="EC" id="4.3.99.3" evidence="8"/>
<dbReference type="SUPFAM" id="SSF102114">
    <property type="entry name" value="Radical SAM enzymes"/>
    <property type="match status" value="1"/>
</dbReference>
<evidence type="ECO:0000256" key="5">
    <source>
        <dbReference type="ARBA" id="ARBA00023004"/>
    </source>
</evidence>
<dbReference type="eggNOG" id="COG0602">
    <property type="taxonomic scope" value="Bacteria"/>
</dbReference>
<evidence type="ECO:0000256" key="3">
    <source>
        <dbReference type="ARBA" id="ARBA00022723"/>
    </source>
</evidence>
<dbReference type="PANTHER" id="PTHR42836:SF1">
    <property type="entry name" value="7-CARBOXY-7-DEAZAGUANINE SYNTHASE"/>
    <property type="match status" value="1"/>
</dbReference>
<sequence>MITICETFVSVQGEGLTVGTPAFFIRTGKCSVGCRFCDTKYSWSSRERKSVEELVAEAERAGFQTVIVTGGEPLEEEELPHLLTALKRAKPVKQVIVETCGHTFRDDLPRNVRLVLSPKPPSMGVPFPFESVKAFLKHYREVELKFTLFNGEDLKRIKEFIEESEGLLPSPVVFQPLETPLEDYGKTCKRVAQMLLSDGELRKLPFRVIPQVHKLIGLK</sequence>
<dbReference type="GO" id="GO:0008616">
    <property type="term" value="P:tRNA queuosine(34) biosynthetic process"/>
    <property type="evidence" value="ECO:0007669"/>
    <property type="project" value="UniProtKB-UniRule"/>
</dbReference>
<keyword evidence="5 8" id="KW-0408">Iron</keyword>
<dbReference type="Proteomes" id="UP000006362">
    <property type="component" value="Chromosome"/>
</dbReference>
<comment type="catalytic activity">
    <reaction evidence="8">
        <text>6-carboxy-5,6,7,8-tetrahydropterin + H(+) = 7-carboxy-7-carbaguanine + NH4(+)</text>
        <dbReference type="Rhea" id="RHEA:27974"/>
        <dbReference type="ChEBI" id="CHEBI:15378"/>
        <dbReference type="ChEBI" id="CHEBI:28938"/>
        <dbReference type="ChEBI" id="CHEBI:61032"/>
        <dbReference type="ChEBI" id="CHEBI:61036"/>
        <dbReference type="EC" id="4.3.99.3"/>
    </reaction>
</comment>
<organism evidence="10 11">
    <name type="scientific">Thermovibrio ammonificans (strain DSM 15698 / JCM 12110 / HB-1)</name>
    <dbReference type="NCBI Taxonomy" id="648996"/>
    <lineage>
        <taxon>Bacteria</taxon>
        <taxon>Pseudomonadati</taxon>
        <taxon>Aquificota</taxon>
        <taxon>Aquificia</taxon>
        <taxon>Desulfurobacteriales</taxon>
        <taxon>Desulfurobacteriaceae</taxon>
        <taxon>Thermovibrio</taxon>
    </lineage>
</organism>
<feature type="binding site" evidence="8">
    <location>
        <position position="26"/>
    </location>
    <ligand>
        <name>substrate</name>
    </ligand>
</feature>
<dbReference type="GO" id="GO:0051539">
    <property type="term" value="F:4 iron, 4 sulfur cluster binding"/>
    <property type="evidence" value="ECO:0007669"/>
    <property type="project" value="UniProtKB-UniRule"/>
</dbReference>
<dbReference type="HOGENOM" id="CLU_066739_2_3_0"/>
<evidence type="ECO:0000256" key="7">
    <source>
        <dbReference type="ARBA" id="ARBA00023239"/>
    </source>
</evidence>
<comment type="cofactor">
    <cofactor evidence="8">
        <name>S-adenosyl-L-methionine</name>
        <dbReference type="ChEBI" id="CHEBI:59789"/>
    </cofactor>
    <text evidence="8">Binds 1 S-adenosyl-L-methionine per subunit.</text>
</comment>
<dbReference type="Gene3D" id="3.20.20.70">
    <property type="entry name" value="Aldolase class I"/>
    <property type="match status" value="1"/>
</dbReference>
<dbReference type="HAMAP" id="MF_00917">
    <property type="entry name" value="QueE"/>
    <property type="match status" value="1"/>
</dbReference>
<dbReference type="SFLD" id="SFLDS00029">
    <property type="entry name" value="Radical_SAM"/>
    <property type="match status" value="1"/>
</dbReference>
<keyword evidence="2 8" id="KW-0949">S-adenosyl-L-methionine</keyword>
<dbReference type="InterPro" id="IPR024924">
    <property type="entry name" value="7-CO-7-deazaguanine_synth-like"/>
</dbReference>
<dbReference type="InterPro" id="IPR007197">
    <property type="entry name" value="rSAM"/>
</dbReference>
<feature type="binding site" evidence="8">
    <location>
        <begin position="117"/>
        <end position="119"/>
    </location>
    <ligand>
        <name>S-adenosyl-L-methionine</name>
        <dbReference type="ChEBI" id="CHEBI:59789"/>
    </ligand>
</feature>
<comment type="caution">
    <text evidence="8">Lacks conserved residue(s) required for the propagation of feature annotation.</text>
</comment>
<name>E8T5R3_THEA1</name>
<keyword evidence="6 8" id="KW-0411">Iron-sulfur</keyword>
<dbReference type="UniPathway" id="UPA00391"/>
<keyword evidence="4 8" id="KW-0460">Magnesium</keyword>
<evidence type="ECO:0000256" key="2">
    <source>
        <dbReference type="ARBA" id="ARBA00022691"/>
    </source>
</evidence>
<dbReference type="EMBL" id="CP002444">
    <property type="protein sequence ID" value="ADU96538.1"/>
    <property type="molecule type" value="Genomic_DNA"/>
</dbReference>
<dbReference type="RefSeq" id="WP_013537324.1">
    <property type="nucleotide sequence ID" value="NC_014926.1"/>
</dbReference>
<evidence type="ECO:0000256" key="1">
    <source>
        <dbReference type="ARBA" id="ARBA00022485"/>
    </source>
</evidence>
<dbReference type="PIRSF" id="PIRSF000370">
    <property type="entry name" value="QueE"/>
    <property type="match status" value="1"/>
</dbReference>
<comment type="similarity">
    <text evidence="8">Belongs to the radical SAM superfamily. 7-carboxy-7-deazaguanine synthase family.</text>
</comment>
<keyword evidence="1 8" id="KW-0004">4Fe-4S</keyword>
<comment type="cofactor">
    <cofactor evidence="8">
        <name>Mg(2+)</name>
        <dbReference type="ChEBI" id="CHEBI:18420"/>
    </cofactor>
</comment>
<dbReference type="KEGG" id="tam:Theam_0566"/>
<comment type="subunit">
    <text evidence="8">Homodimer.</text>
</comment>
<feature type="binding site" evidence="8">
    <location>
        <position position="71"/>
    </location>
    <ligand>
        <name>S-adenosyl-L-methionine</name>
        <dbReference type="ChEBI" id="CHEBI:59789"/>
    </ligand>
</feature>
<protein>
    <recommendedName>
        <fullName evidence="8">7-carboxy-7-deazaguanine synthase</fullName>
        <shortName evidence="8">CDG synthase</shortName>
        <ecNumber evidence="8">4.3.99.3</ecNumber>
    </recommendedName>
    <alternativeName>
        <fullName evidence="8">Queuosine biosynthesis protein QueE</fullName>
    </alternativeName>
</protein>
<keyword evidence="7 8" id="KW-0456">Lyase</keyword>
<feature type="binding site" evidence="8">
    <location>
        <begin position="36"/>
        <end position="38"/>
    </location>
    <ligand>
        <name>S-adenosyl-L-methionine</name>
        <dbReference type="ChEBI" id="CHEBI:59789"/>
    </ligand>
</feature>
<reference evidence="10" key="1">
    <citation type="submission" date="2011-01" db="EMBL/GenBank/DDBJ databases">
        <title>Complete sequence of chromosome of Thermovibrio ammonificans HB-1.</title>
        <authorList>
            <consortium name="US DOE Joint Genome Institute"/>
            <person name="Lucas S."/>
            <person name="Copeland A."/>
            <person name="Lapidus A."/>
            <person name="Cheng J.-F."/>
            <person name="Goodwin L."/>
            <person name="Pitluck S."/>
            <person name="Davenport K."/>
            <person name="Detter J.C."/>
            <person name="Han C."/>
            <person name="Tapia R."/>
            <person name="Land M."/>
            <person name="Hauser L."/>
            <person name="Kyrpides N."/>
            <person name="Ivanova N."/>
            <person name="Ovchinnikova G."/>
            <person name="Vetriani C."/>
            <person name="Woyke T."/>
        </authorList>
    </citation>
    <scope>NUCLEOTIDE SEQUENCE [LARGE SCALE GENOMIC DNA]</scope>
    <source>
        <strain evidence="10">HB-1</strain>
    </source>
</reference>
<comment type="cofactor">
    <cofactor evidence="8">
        <name>[4Fe-4S] cluster</name>
        <dbReference type="ChEBI" id="CHEBI:49883"/>
    </cofactor>
    <text evidence="8">Binds 1 [4Fe-4S] cluster. The cluster is coordinated with 3 cysteines and an exchangeable S-adenosyl-L-methionine.</text>
</comment>
<dbReference type="InterPro" id="IPR013785">
    <property type="entry name" value="Aldolase_TIM"/>
</dbReference>
<feature type="binding site" evidence="8">
    <location>
        <position position="37"/>
    </location>
    <ligand>
        <name>[4Fe-4S] cluster</name>
        <dbReference type="ChEBI" id="CHEBI:49883"/>
        <note>4Fe-4S-S-AdoMet</note>
    </ligand>
</feature>
<evidence type="ECO:0000256" key="4">
    <source>
        <dbReference type="ARBA" id="ARBA00022842"/>
    </source>
</evidence>
<dbReference type="InterPro" id="IPR058240">
    <property type="entry name" value="rSAM_sf"/>
</dbReference>
<evidence type="ECO:0000256" key="6">
    <source>
        <dbReference type="ARBA" id="ARBA00023014"/>
    </source>
</evidence>